<sequence>MHSIILALFILPHAVVTYPSFEEKCDRNRDKCVPAADHCGGGCKSGCQCAPGCWCNIPIGAVWGTCGPHNSDPNRGCCLGAWQCKKGCECHVPFGADTGTCVTPGLTC</sequence>
<gene>
    <name evidence="2" type="ORF">BFJ69_g16533</name>
</gene>
<evidence type="ECO:0000313" key="3">
    <source>
        <dbReference type="Proteomes" id="UP000285084"/>
    </source>
</evidence>
<reference evidence="2 3" key="1">
    <citation type="journal article" date="2018" name="Sci. Rep.">
        <title>Characterisation of pathogen-specific regions and novel effector candidates in Fusarium oxysporum f. sp. cepae.</title>
        <authorList>
            <person name="Armitage A.D."/>
            <person name="Taylor A."/>
            <person name="Sobczyk M.K."/>
            <person name="Baxter L."/>
            <person name="Greenfield B.P."/>
            <person name="Bates H.J."/>
            <person name="Wilson F."/>
            <person name="Jackson A.C."/>
            <person name="Ott S."/>
            <person name="Harrison R.J."/>
            <person name="Clarkson J.P."/>
        </authorList>
    </citation>
    <scope>NUCLEOTIDE SEQUENCE [LARGE SCALE GENOMIC DNA]</scope>
    <source>
        <strain evidence="2 3">Fo_A13</strain>
    </source>
</reference>
<name>A0A420MAW6_FUSOX</name>
<keyword evidence="1" id="KW-0732">Signal</keyword>
<evidence type="ECO:0000313" key="2">
    <source>
        <dbReference type="EMBL" id="RKK64986.1"/>
    </source>
</evidence>
<dbReference type="EMBL" id="MRCX01000476">
    <property type="protein sequence ID" value="RKK64986.1"/>
    <property type="molecule type" value="Genomic_DNA"/>
</dbReference>
<dbReference type="AlphaFoldDB" id="A0A420MAW6"/>
<feature type="signal peptide" evidence="1">
    <location>
        <begin position="1"/>
        <end position="17"/>
    </location>
</feature>
<dbReference type="Proteomes" id="UP000285084">
    <property type="component" value="Unassembled WGS sequence"/>
</dbReference>
<protein>
    <submittedName>
        <fullName evidence="2">Uncharacterized protein</fullName>
    </submittedName>
</protein>
<proteinExistence type="predicted"/>
<comment type="caution">
    <text evidence="2">The sequence shown here is derived from an EMBL/GenBank/DDBJ whole genome shotgun (WGS) entry which is preliminary data.</text>
</comment>
<organism evidence="2 3">
    <name type="scientific">Fusarium oxysporum</name>
    <name type="common">Fusarium vascular wilt</name>
    <dbReference type="NCBI Taxonomy" id="5507"/>
    <lineage>
        <taxon>Eukaryota</taxon>
        <taxon>Fungi</taxon>
        <taxon>Dikarya</taxon>
        <taxon>Ascomycota</taxon>
        <taxon>Pezizomycotina</taxon>
        <taxon>Sordariomycetes</taxon>
        <taxon>Hypocreomycetidae</taxon>
        <taxon>Hypocreales</taxon>
        <taxon>Nectriaceae</taxon>
        <taxon>Fusarium</taxon>
        <taxon>Fusarium oxysporum species complex</taxon>
    </lineage>
</organism>
<evidence type="ECO:0000256" key="1">
    <source>
        <dbReference type="SAM" id="SignalP"/>
    </source>
</evidence>
<accession>A0A420MAW6</accession>
<feature type="chain" id="PRO_5019523151" evidence="1">
    <location>
        <begin position="18"/>
        <end position="108"/>
    </location>
</feature>